<gene>
    <name evidence="4" type="ORF">VOLCADRAFT_94792</name>
</gene>
<evidence type="ECO:0000259" key="3">
    <source>
        <dbReference type="Pfam" id="PF24181"/>
    </source>
</evidence>
<reference evidence="4 5" key="1">
    <citation type="journal article" date="2010" name="Science">
        <title>Genomic analysis of organismal complexity in the multicellular green alga Volvox carteri.</title>
        <authorList>
            <person name="Prochnik S.E."/>
            <person name="Umen J."/>
            <person name="Nedelcu A.M."/>
            <person name="Hallmann A."/>
            <person name="Miller S.M."/>
            <person name="Nishii I."/>
            <person name="Ferris P."/>
            <person name="Kuo A."/>
            <person name="Mitros T."/>
            <person name="Fritz-Laylin L.K."/>
            <person name="Hellsten U."/>
            <person name="Chapman J."/>
            <person name="Simakov O."/>
            <person name="Rensing S.A."/>
            <person name="Terry A."/>
            <person name="Pangilinan J."/>
            <person name="Kapitonov V."/>
            <person name="Jurka J."/>
            <person name="Salamov A."/>
            <person name="Shapiro H."/>
            <person name="Schmutz J."/>
            <person name="Grimwood J."/>
            <person name="Lindquist E."/>
            <person name="Lucas S."/>
            <person name="Grigoriev I.V."/>
            <person name="Schmitt R."/>
            <person name="Kirk D."/>
            <person name="Rokhsar D.S."/>
        </authorList>
    </citation>
    <scope>NUCLEOTIDE SEQUENCE [LARGE SCALE GENOMIC DNA]</scope>
    <source>
        <strain evidence="5">f. Nagariensis / Eve</strain>
    </source>
</reference>
<dbReference type="SUPFAM" id="SSF48371">
    <property type="entry name" value="ARM repeat"/>
    <property type="match status" value="1"/>
</dbReference>
<dbReference type="InterPro" id="IPR057567">
    <property type="entry name" value="TPR_TTI1_C"/>
</dbReference>
<dbReference type="InterPro" id="IPR016024">
    <property type="entry name" value="ARM-type_fold"/>
</dbReference>
<dbReference type="RefSeq" id="XP_002953942.1">
    <property type="nucleotide sequence ID" value="XM_002953896.1"/>
</dbReference>
<dbReference type="STRING" id="3068.D8U5S4"/>
<dbReference type="GO" id="GO:0005737">
    <property type="term" value="C:cytoplasm"/>
    <property type="evidence" value="ECO:0007669"/>
    <property type="project" value="TreeGrafter"/>
</dbReference>
<dbReference type="EMBL" id="GL378360">
    <property type="protein sequence ID" value="EFJ44971.1"/>
    <property type="molecule type" value="Genomic_DNA"/>
</dbReference>
<feature type="region of interest" description="Disordered" evidence="1">
    <location>
        <begin position="1273"/>
        <end position="1295"/>
    </location>
</feature>
<feature type="domain" description="TTI1 C-terminal TPR" evidence="3">
    <location>
        <begin position="1356"/>
        <end position="1600"/>
    </location>
</feature>
<dbReference type="FunCoup" id="D8U5S4">
    <property type="interactions" value="1185"/>
</dbReference>
<dbReference type="PANTHER" id="PTHR18460:SF3">
    <property type="entry name" value="TELO2-INTERACTING PROTEIN 1 HOMOLOG"/>
    <property type="match status" value="1"/>
</dbReference>
<dbReference type="Pfam" id="PF21547">
    <property type="entry name" value="TTI1"/>
    <property type="match status" value="1"/>
</dbReference>
<feature type="region of interest" description="Disordered" evidence="1">
    <location>
        <begin position="647"/>
        <end position="694"/>
    </location>
</feature>
<dbReference type="Pfam" id="PF24181">
    <property type="entry name" value="TPR_TTI1_C"/>
    <property type="match status" value="1"/>
</dbReference>
<dbReference type="Gene3D" id="1.25.10.10">
    <property type="entry name" value="Leucine-rich Repeat Variant"/>
    <property type="match status" value="1"/>
</dbReference>
<feature type="region of interest" description="Disordered" evidence="1">
    <location>
        <begin position="1040"/>
        <end position="1061"/>
    </location>
</feature>
<dbReference type="InterPro" id="IPR049362">
    <property type="entry name" value="TTI1_rpt"/>
</dbReference>
<dbReference type="InterPro" id="IPR011989">
    <property type="entry name" value="ARM-like"/>
</dbReference>
<keyword evidence="5" id="KW-1185">Reference proteome</keyword>
<dbReference type="OrthoDB" id="542302at2759"/>
<feature type="region of interest" description="Disordered" evidence="1">
    <location>
        <begin position="918"/>
        <end position="938"/>
    </location>
</feature>
<feature type="domain" description="TTI1 N-terminal TPR" evidence="2">
    <location>
        <begin position="295"/>
        <end position="539"/>
    </location>
</feature>
<evidence type="ECO:0000313" key="4">
    <source>
        <dbReference type="EMBL" id="EFJ44971.1"/>
    </source>
</evidence>
<name>D8U5S4_VOLCA</name>
<feature type="compositionally biased region" description="Low complexity" evidence="1">
    <location>
        <begin position="1047"/>
        <end position="1058"/>
    </location>
</feature>
<dbReference type="PANTHER" id="PTHR18460">
    <property type="entry name" value="TEL2 INTERACTING PROTEIN 1 TTI1 FAMILY MEMBER"/>
    <property type="match status" value="1"/>
</dbReference>
<dbReference type="Proteomes" id="UP000001058">
    <property type="component" value="Unassembled WGS sequence"/>
</dbReference>
<dbReference type="GeneID" id="9617034"/>
<evidence type="ECO:0000313" key="5">
    <source>
        <dbReference type="Proteomes" id="UP000001058"/>
    </source>
</evidence>
<proteinExistence type="predicted"/>
<sequence>MPSIPISGTAPSRAWPIPYASTTQQHYEYQQHRQAAFQALRPITTQLLLLRDQADRLQPQLVALRNLLQELPPDGVDGCWDYVAFPLMILVDAVVPSRAAARPARSADGGGSGGSGDASYGFGGERTGDLVAAACRSDRVVEALLGALLALLERTSATAAALAPGGRAGGDPGRADREVPRGAGLVAERSVAALQHLAPLLQLGREEVSDEVHIALQRCLVAALAPLALAAAQAASTATATPSSGDDGAAAGGIRGCGGDGVAYGGAVLCGEELAPLAGYLLHSSLEVSEREVLAGHRGSKALCAAALTSLGELLAALPHPDVLAFFLPGVVSGLSKHLYTAGSSAALCGPSAAPGASATVKALACLRTAITTVLSDESTAFIMGPTAGSGGTATAAVVSAGSLPNVRSADDALSALKQLSLSSSAAAAASETGAAGAGGAAHPPVPAAAAAVSKDLAAAPPRPRRLRVDRSLAWLEDTGSRVNALLTRALPPLCSHPRPAVRAELATTLMQLLDRCGRALAPSQPVLLRLLFTLVQDEWQQVAAPCQEWVARQARPVAGTAAPAATFAAMPVNRDSAAGVILDGRESGGNTAAVDGMEGGVHSNGTAAGPRHKEELKALEDEFERFMQGLMSDSVLTEQPALDLNERDLHGGSDEGAGGRDQGAPLPLSPVVQARNGGSGDAPSAIPAAPSAPSPLPPALPGLQCLIAESATSAYLLRAVTAGEAEAVVQARCLTTALLVAGPDLAAKWLLLRPAALTDLLVGLFRCFAFDRNAATLILHLRGEAGSYAPSVVAAAPNQTAPGMPGTGTAATGAGAATAEAKDAAGAALAGGAVAAAELPRMPLGMLYLASQRSYSALAAMVRSLGRLARAADLEAAVAVPSQRLTSSVLRRLVDELCIEMRRAVARGSAAAAIGAAQRDSSSFPGPPEADNDDLEDGYGACIAAATPAALGPPGGESWQSEAAAIAAVTAEVIIGASNAWAPPLGAPLQAQHRDDVGGGEAHVGKVPLPPTFPTADPAFESILLGMLQDLMRPAITKLPTHNEAGGRPTGTPTSSGAAQLTYDEVVRPDLTMPRRPLTAQALGENVMLLRVVLEVVGTAARAAGPRFVAQGRLLRTVLVPLLELLGDPSPPVAAAADTALQSICVHCGYGGSLTALLGANADYVVDSLCARLRDLQRHPRAPHLLAALLRRAGVAPQLLPLMAEPLQRTLQGLSPLSRHWAPSYVHSYLAVLRELAAGAAGEATDAGEVSRREVAELNRLAAEARRKDLVEEAAAESMAGGPASGPDVAPEAASSRHEDVRQFFMEHNAATGGGGEDAAGEGRQRLLTLTARQLEDSELRFRRLHAAAVVAGAAADAATPLMMSSDLRAAVMALDVLRGALAALAVATPAVEGEAAVLEEYGGAEARMRPVRPETPKVLPAVATAWSPLMAALRDSRTPMVERGVAALAELVAVAGGAFLARRFQQEAWPVLQRLLTHGSAHTPGLLSLGTDAARSVPRQRLEIGGFGTACSPITISGGEDVTAALAPAAVTRVRVATLRCLEAVCRCRDAGVAVRTLTWSIAQASLPFLGSSHPPPLHEAAQGTLLAVAALDPDCVWLLLYDTSDNMPPSLTTAKGAGRPPPSCTASIPGASMAPGPKFPQLRTLLPPLHRAGTGRLAGRGAMPSQQSQWPVTAGVAADCGPRAQSLLAALEGLEAPWHATRIPELDIAVE</sequence>
<evidence type="ECO:0000256" key="1">
    <source>
        <dbReference type="SAM" id="MobiDB-lite"/>
    </source>
</evidence>
<dbReference type="InterPro" id="IPR052587">
    <property type="entry name" value="TELO2-interacting_protein_1"/>
</dbReference>
<dbReference type="Pfam" id="PF24173">
    <property type="entry name" value="TPR_TTI1_N"/>
    <property type="match status" value="1"/>
</dbReference>
<protein>
    <submittedName>
        <fullName evidence="4">Uncharacterized protein</fullName>
    </submittedName>
</protein>
<dbReference type="InterPro" id="IPR057566">
    <property type="entry name" value="TPR_TTI1_N"/>
</dbReference>
<dbReference type="eggNOG" id="KOG4524">
    <property type="taxonomic scope" value="Eukaryota"/>
</dbReference>
<dbReference type="InParanoid" id="D8U5S4"/>
<organism evidence="5">
    <name type="scientific">Volvox carteri f. nagariensis</name>
    <dbReference type="NCBI Taxonomy" id="3068"/>
    <lineage>
        <taxon>Eukaryota</taxon>
        <taxon>Viridiplantae</taxon>
        <taxon>Chlorophyta</taxon>
        <taxon>core chlorophytes</taxon>
        <taxon>Chlorophyceae</taxon>
        <taxon>CS clade</taxon>
        <taxon>Chlamydomonadales</taxon>
        <taxon>Volvocaceae</taxon>
        <taxon>Volvox</taxon>
    </lineage>
</organism>
<dbReference type="KEGG" id="vcn:VOLCADRAFT_94792"/>
<accession>D8U5S4</accession>
<evidence type="ECO:0000259" key="2">
    <source>
        <dbReference type="Pfam" id="PF24173"/>
    </source>
</evidence>